<reference evidence="2" key="1">
    <citation type="submission" date="2023-08" db="EMBL/GenBank/DDBJ databases">
        <title>Reference Genome Resource for the Citrus Pathogen Phytophthora citrophthora.</title>
        <authorList>
            <person name="Moller H."/>
            <person name="Coetzee B."/>
            <person name="Rose L.J."/>
            <person name="Van Niekerk J.M."/>
        </authorList>
    </citation>
    <scope>NUCLEOTIDE SEQUENCE</scope>
    <source>
        <strain evidence="2">STE-U-9442</strain>
    </source>
</reference>
<gene>
    <name evidence="2" type="ORF">P3T76_009128</name>
</gene>
<evidence type="ECO:0000256" key="1">
    <source>
        <dbReference type="SAM" id="MobiDB-lite"/>
    </source>
</evidence>
<accession>A0AAD9LJG4</accession>
<dbReference type="EMBL" id="JASMQC010000017">
    <property type="protein sequence ID" value="KAK1939053.1"/>
    <property type="molecule type" value="Genomic_DNA"/>
</dbReference>
<feature type="compositionally biased region" description="Basic residues" evidence="1">
    <location>
        <begin position="1"/>
        <end position="11"/>
    </location>
</feature>
<evidence type="ECO:0008006" key="4">
    <source>
        <dbReference type="Google" id="ProtNLM"/>
    </source>
</evidence>
<comment type="caution">
    <text evidence="2">The sequence shown here is derived from an EMBL/GenBank/DDBJ whole genome shotgun (WGS) entry which is preliminary data.</text>
</comment>
<feature type="region of interest" description="Disordered" evidence="1">
    <location>
        <begin position="230"/>
        <end position="251"/>
    </location>
</feature>
<evidence type="ECO:0000313" key="3">
    <source>
        <dbReference type="Proteomes" id="UP001259832"/>
    </source>
</evidence>
<feature type="compositionally biased region" description="Polar residues" evidence="1">
    <location>
        <begin position="234"/>
        <end position="243"/>
    </location>
</feature>
<sequence length="669" mass="76090">MVLIRARRTKRTSAFDNEDGSSTHQAQVRARQENRRRGALYDVSSPNGKSLPRVSLQPVDARVRRDLLRLTQQQDNRVENEKKSVYEDEQNDCKHREHLNYRPPMDHIHPLRDLHTTVAKDCRDRVKLTAEQRMFAKLKQKFGAKQYGDPEDKKSEWKLGYSNNIDTGSRAGVGGTFEPRDGTRERILDSRNAAALIPSSVAVAYPLKMSKMPFDVVYREREEEFSELPCSPEANFNNQTGNPDHSPRRRIVKRKPWCPASSSKSISPRRRYPVERFSPNQTSESLLSPDHDGLQRFPIRNVETFEPIDEVETEFVVDATCAGRQENLMAKVVGTYSRVRARIDRLKDPHLRYELPVEDDTQQRAYRLGLDNVPSSVSRKSKKCNEKPKFRPRSAGTSLGFQSCSLAPKSGDFLTPELNGGGKVAGARRRPHSANITYFKHSTVYCMGPPTPSKTGCVSAATDFRSVVDVECLKRQRERDSTLQKLAKRGLLHSTPLAQVFARLRREGLMNIDRRLQRSHFERMTLDEYMSACGCMNLTPPLTVASERKQVETSPIKEVKRFSSNLNEVDSGTIPSVDASPSLLATRKALVVSRQQFHLALEAFNLSPTDVNLLFSALDLTVSDFVQVWDVICIVERLQHEHSAIRRARVQQLQAPPTKDLDFFRRGNH</sequence>
<dbReference type="AlphaFoldDB" id="A0AAD9LJG4"/>
<proteinExistence type="predicted"/>
<dbReference type="Proteomes" id="UP001259832">
    <property type="component" value="Unassembled WGS sequence"/>
</dbReference>
<keyword evidence="3" id="KW-1185">Reference proteome</keyword>
<protein>
    <recommendedName>
        <fullName evidence="4">EF-hand domain-containing protein</fullName>
    </recommendedName>
</protein>
<feature type="compositionally biased region" description="Polar residues" evidence="1">
    <location>
        <begin position="12"/>
        <end position="26"/>
    </location>
</feature>
<feature type="region of interest" description="Disordered" evidence="1">
    <location>
        <begin position="1"/>
        <end position="53"/>
    </location>
</feature>
<evidence type="ECO:0000313" key="2">
    <source>
        <dbReference type="EMBL" id="KAK1939053.1"/>
    </source>
</evidence>
<name>A0AAD9LJG4_9STRA</name>
<organism evidence="2 3">
    <name type="scientific">Phytophthora citrophthora</name>
    <dbReference type="NCBI Taxonomy" id="4793"/>
    <lineage>
        <taxon>Eukaryota</taxon>
        <taxon>Sar</taxon>
        <taxon>Stramenopiles</taxon>
        <taxon>Oomycota</taxon>
        <taxon>Peronosporomycetes</taxon>
        <taxon>Peronosporales</taxon>
        <taxon>Peronosporaceae</taxon>
        <taxon>Phytophthora</taxon>
    </lineage>
</organism>